<dbReference type="EMBL" id="JAMKFF010000012">
    <property type="protein sequence ID" value="MCL8494768.1"/>
    <property type="molecule type" value="Genomic_DNA"/>
</dbReference>
<comment type="caution">
    <text evidence="2">The sequence shown here is derived from an EMBL/GenBank/DDBJ whole genome shotgun (WGS) entry which is preliminary data.</text>
</comment>
<proteinExistence type="predicted"/>
<name>A0ABT0TCG4_9CORY</name>
<feature type="compositionally biased region" description="Low complexity" evidence="1">
    <location>
        <begin position="290"/>
        <end position="306"/>
    </location>
</feature>
<accession>A0ABT0TCG4</accession>
<reference evidence="2 3" key="1">
    <citation type="submission" date="2022-05" db="EMBL/GenBank/DDBJ databases">
        <title>Corynebacterium sp. B5-R-101 sp. nov., isolated from human feces.</title>
        <authorList>
            <person name="Shamsuzzaman M."/>
            <person name="Dahal R.H."/>
        </authorList>
    </citation>
    <scope>NUCLEOTIDE SEQUENCE [LARGE SCALE GENOMIC DNA]</scope>
    <source>
        <strain evidence="2 3">B5-R-101</strain>
    </source>
</reference>
<organism evidence="2 3">
    <name type="scientific">Corynebacterium intestinale</name>
    <dbReference type="NCBI Taxonomy" id="2943492"/>
    <lineage>
        <taxon>Bacteria</taxon>
        <taxon>Bacillati</taxon>
        <taxon>Actinomycetota</taxon>
        <taxon>Actinomycetes</taxon>
        <taxon>Mycobacteriales</taxon>
        <taxon>Corynebacteriaceae</taxon>
        <taxon>Corynebacterium</taxon>
    </lineage>
</organism>
<evidence type="ECO:0000313" key="3">
    <source>
        <dbReference type="Proteomes" id="UP001203579"/>
    </source>
</evidence>
<evidence type="ECO:0000256" key="1">
    <source>
        <dbReference type="SAM" id="MobiDB-lite"/>
    </source>
</evidence>
<gene>
    <name evidence="2" type="ORF">M5J06_11665</name>
</gene>
<dbReference type="Proteomes" id="UP001203579">
    <property type="component" value="Unassembled WGS sequence"/>
</dbReference>
<protein>
    <submittedName>
        <fullName evidence="2">Uncharacterized protein</fullName>
    </submittedName>
</protein>
<dbReference type="RefSeq" id="WP_250224723.1">
    <property type="nucleotide sequence ID" value="NZ_JAMFTR010000012.1"/>
</dbReference>
<keyword evidence="3" id="KW-1185">Reference proteome</keyword>
<sequence>MCALTNGSSNCISTCSPNNNLDWLSFTHLSQHYGIFTSAIAPYQLISSHPFQQSVSFALLSAIARANQDWTPEKKQGPKTFAALCQEYLRDELRRVFRLEEYAIPEQSADDAGMDVLSQNLPPEMFASLPPKPDFDISEVSYGGFHGWISNGCIITVINCSAFKDLDTVDWMKQSDIRRDLVRASDAENNSGTQTALFLHEASTFVGGLAYQKIQEITSFHSVIFVAYRASPSDGLLEARIGVPTEGQTLGSAWATYNNLDLSLPTTTKTIKKAVPASNHSADELGIQLRNTSTRTTRPQTRTSNRGQTNGQVKGSS</sequence>
<evidence type="ECO:0000313" key="2">
    <source>
        <dbReference type="EMBL" id="MCL8494768.1"/>
    </source>
</evidence>
<feature type="compositionally biased region" description="Polar residues" evidence="1">
    <location>
        <begin position="307"/>
        <end position="317"/>
    </location>
</feature>
<feature type="region of interest" description="Disordered" evidence="1">
    <location>
        <begin position="282"/>
        <end position="317"/>
    </location>
</feature>